<dbReference type="PANTHER" id="PTHR30250">
    <property type="entry name" value="PST FAMILY PREDICTED COLANIC ACID TRANSPORTER"/>
    <property type="match status" value="1"/>
</dbReference>
<evidence type="ECO:0000256" key="1">
    <source>
        <dbReference type="ARBA" id="ARBA00004651"/>
    </source>
</evidence>
<dbReference type="EMBL" id="JAYLVJ010000082">
    <property type="protein sequence ID" value="MEO1759587.1"/>
    <property type="molecule type" value="Genomic_DNA"/>
</dbReference>
<dbReference type="CDD" id="cd13128">
    <property type="entry name" value="MATE_Wzx_like"/>
    <property type="match status" value="1"/>
</dbReference>
<evidence type="ECO:0000256" key="4">
    <source>
        <dbReference type="ARBA" id="ARBA00022989"/>
    </source>
</evidence>
<dbReference type="InterPro" id="IPR002797">
    <property type="entry name" value="Polysacc_synth"/>
</dbReference>
<proteinExistence type="predicted"/>
<evidence type="ECO:0000256" key="6">
    <source>
        <dbReference type="SAM" id="Phobius"/>
    </source>
</evidence>
<dbReference type="Proteomes" id="UP001462961">
    <property type="component" value="Unassembled WGS sequence"/>
</dbReference>
<evidence type="ECO:0000256" key="5">
    <source>
        <dbReference type="ARBA" id="ARBA00023136"/>
    </source>
</evidence>
<feature type="transmembrane region" description="Helical" evidence="6">
    <location>
        <begin position="21"/>
        <end position="43"/>
    </location>
</feature>
<keyword evidence="3 6" id="KW-0812">Transmembrane</keyword>
<name>A0ABV0E8J7_9BURK</name>
<evidence type="ECO:0000313" key="7">
    <source>
        <dbReference type="EMBL" id="MEO1759587.1"/>
    </source>
</evidence>
<accession>A0ABV0E8J7</accession>
<protein>
    <submittedName>
        <fullName evidence="7">Flippase</fullName>
    </submittedName>
</protein>
<feature type="transmembrane region" description="Helical" evidence="6">
    <location>
        <begin position="97"/>
        <end position="124"/>
    </location>
</feature>
<sequence>MTGSSDAVAPRTATSNLTRNLAYNILGQLLPLVLAAFSIPMLIRHIGSDRFGLLTIAWMVVGYFNLFDLGLGRALTKLVADRIGAGHAKEVPQLVSTGLVLMIALGIVGAISVAIATPALVTILKVPGQYIDETRISFYLLALSIPSVILTTGLRGVLEAFQRFDITNALRTPLGLWTFGGPLCVLPVSNRLDWIVSSLLLGRVISASVHWYCTARQLGGRMIASVPDRRLCKQLLSFGGWMTVSNVVSPLMVYMDRFFIGALLGTSAVAFYTTPYEVVFKLNIVSEGLFGVLFPMMASRFAVDRSQSGAMLTLGSKLIAVCLFPLVLVIVAIAQPFLGVWVGREFAEHSALVMQLLAIGLFINGFSKVAFNLIQAHGRADVTAKLHLIELPVYIVGLVLLTKGFGIVGAAAGWALRMLLDAGLLYWMSVKVAHARTKTIQTIGSLAFAAAAALCGLLPLANPYNRAGAAIALLVAFLYVFWSRVLSVDDRYSVKRKIQRLIAS</sequence>
<evidence type="ECO:0000256" key="3">
    <source>
        <dbReference type="ARBA" id="ARBA00022692"/>
    </source>
</evidence>
<gene>
    <name evidence="7" type="ORF">VOI32_37635</name>
</gene>
<evidence type="ECO:0000313" key="8">
    <source>
        <dbReference type="Proteomes" id="UP001462961"/>
    </source>
</evidence>
<feature type="transmembrane region" description="Helical" evidence="6">
    <location>
        <begin position="278"/>
        <end position="297"/>
    </location>
</feature>
<feature type="transmembrane region" description="Helical" evidence="6">
    <location>
        <begin position="55"/>
        <end position="76"/>
    </location>
</feature>
<feature type="transmembrane region" description="Helical" evidence="6">
    <location>
        <begin position="350"/>
        <end position="371"/>
    </location>
</feature>
<keyword evidence="5 6" id="KW-0472">Membrane</keyword>
<dbReference type="PANTHER" id="PTHR30250:SF26">
    <property type="entry name" value="PSMA PROTEIN"/>
    <property type="match status" value="1"/>
</dbReference>
<reference evidence="7 8" key="1">
    <citation type="submission" date="2024-01" db="EMBL/GenBank/DDBJ databases">
        <title>The diversity of rhizobia nodulating Mimosa spp. in eleven states of Brazil covering several biomes is determined by host plant, location, and edaphic factors.</title>
        <authorList>
            <person name="Rouws L."/>
            <person name="Barauna A."/>
            <person name="Beukes C."/>
            <person name="De Faria S.M."/>
            <person name="Gross E."/>
            <person name="Dos Reis Junior F.B."/>
            <person name="Simon M."/>
            <person name="Maluk M."/>
            <person name="Odee D.W."/>
            <person name="Kenicer G."/>
            <person name="Young J.P.W."/>
            <person name="Reis V.M."/>
            <person name="Zilli J."/>
            <person name="James E.K."/>
        </authorList>
    </citation>
    <scope>NUCLEOTIDE SEQUENCE [LARGE SCALE GENOMIC DNA]</scope>
    <source>
        <strain evidence="7 8">JHI1651</strain>
    </source>
</reference>
<dbReference type="RefSeq" id="WP_107203762.1">
    <property type="nucleotide sequence ID" value="NZ_JAYLVJ010000082.1"/>
</dbReference>
<keyword evidence="2" id="KW-1003">Cell membrane</keyword>
<dbReference type="Pfam" id="PF01943">
    <property type="entry name" value="Polysacc_synt"/>
    <property type="match status" value="1"/>
</dbReference>
<feature type="transmembrane region" description="Helical" evidence="6">
    <location>
        <begin position="251"/>
        <end position="272"/>
    </location>
</feature>
<feature type="transmembrane region" description="Helical" evidence="6">
    <location>
        <begin position="407"/>
        <end position="428"/>
    </location>
</feature>
<feature type="transmembrane region" description="Helical" evidence="6">
    <location>
        <begin position="318"/>
        <end position="338"/>
    </location>
</feature>
<comment type="caution">
    <text evidence="7">The sequence shown here is derived from an EMBL/GenBank/DDBJ whole genome shotgun (WGS) entry which is preliminary data.</text>
</comment>
<comment type="subcellular location">
    <subcellularLocation>
        <location evidence="1">Cell membrane</location>
        <topology evidence="1">Multi-pass membrane protein</topology>
    </subcellularLocation>
</comment>
<keyword evidence="4 6" id="KW-1133">Transmembrane helix</keyword>
<feature type="transmembrane region" description="Helical" evidence="6">
    <location>
        <begin position="136"/>
        <end position="158"/>
    </location>
</feature>
<keyword evidence="8" id="KW-1185">Reference proteome</keyword>
<organism evidence="7 8">
    <name type="scientific">Paraburkholderia caribensis</name>
    <dbReference type="NCBI Taxonomy" id="75105"/>
    <lineage>
        <taxon>Bacteria</taxon>
        <taxon>Pseudomonadati</taxon>
        <taxon>Pseudomonadota</taxon>
        <taxon>Betaproteobacteria</taxon>
        <taxon>Burkholderiales</taxon>
        <taxon>Burkholderiaceae</taxon>
        <taxon>Paraburkholderia</taxon>
    </lineage>
</organism>
<feature type="transmembrane region" description="Helical" evidence="6">
    <location>
        <begin position="440"/>
        <end position="461"/>
    </location>
</feature>
<evidence type="ECO:0000256" key="2">
    <source>
        <dbReference type="ARBA" id="ARBA00022475"/>
    </source>
</evidence>
<feature type="transmembrane region" description="Helical" evidence="6">
    <location>
        <begin position="383"/>
        <end position="401"/>
    </location>
</feature>
<dbReference type="InterPro" id="IPR050833">
    <property type="entry name" value="Poly_Biosynth_Transport"/>
</dbReference>
<feature type="transmembrane region" description="Helical" evidence="6">
    <location>
        <begin position="467"/>
        <end position="487"/>
    </location>
</feature>